<name>A0A1U7J4Q9_9CYAN</name>
<evidence type="ECO:0000259" key="1">
    <source>
        <dbReference type="Pfam" id="PF01850"/>
    </source>
</evidence>
<dbReference type="InterPro" id="IPR002716">
    <property type="entry name" value="PIN_dom"/>
</dbReference>
<dbReference type="Gene3D" id="3.40.50.1010">
    <property type="entry name" value="5'-nuclease"/>
    <property type="match status" value="1"/>
</dbReference>
<comment type="caution">
    <text evidence="2">The sequence shown here is derived from an EMBL/GenBank/DDBJ whole genome shotgun (WGS) entry which is preliminary data.</text>
</comment>
<evidence type="ECO:0000313" key="3">
    <source>
        <dbReference type="Proteomes" id="UP000185557"/>
    </source>
</evidence>
<proteinExistence type="predicted"/>
<dbReference type="InterPro" id="IPR029060">
    <property type="entry name" value="PIN-like_dom_sf"/>
</dbReference>
<evidence type="ECO:0000313" key="2">
    <source>
        <dbReference type="EMBL" id="OKH47485.1"/>
    </source>
</evidence>
<accession>A0A1U7J4Q9</accession>
<reference evidence="2 3" key="1">
    <citation type="submission" date="2016-11" db="EMBL/GenBank/DDBJ databases">
        <title>Draft Genome Sequences of Nine Cyanobacterial Strains from Diverse Habitats.</title>
        <authorList>
            <person name="Zhu T."/>
            <person name="Hou S."/>
            <person name="Lu X."/>
            <person name="Hess W.R."/>
        </authorList>
    </citation>
    <scope>NUCLEOTIDE SEQUENCE [LARGE SCALE GENOMIC DNA]</scope>
    <source>
        <strain evidence="2 3">NIES-30</strain>
    </source>
</reference>
<gene>
    <name evidence="2" type="ORF">NIES30_13575</name>
</gene>
<dbReference type="Proteomes" id="UP000185557">
    <property type="component" value="Unassembled WGS sequence"/>
</dbReference>
<dbReference type="CDD" id="cd18686">
    <property type="entry name" value="PIN_VapC-like"/>
    <property type="match status" value="1"/>
</dbReference>
<dbReference type="AlphaFoldDB" id="A0A1U7J4Q9"/>
<sequence>MRSVVDSSGWLAYFADEPSAGFFAPAIEDTSSLIVPAISLYEVFKHILLRRSEDEAIQAIGVMLQGQVIDLDSELALDAAKISIESKLPMADSIILATAYKFEAIVWTQDNDFEGLRNVRYLAKA</sequence>
<feature type="domain" description="PIN" evidence="1">
    <location>
        <begin position="4"/>
        <end position="114"/>
    </location>
</feature>
<keyword evidence="3" id="KW-1185">Reference proteome</keyword>
<protein>
    <submittedName>
        <fullName evidence="2">VapC toxin family PIN domain ribonuclease</fullName>
    </submittedName>
</protein>
<dbReference type="Pfam" id="PF01850">
    <property type="entry name" value="PIN"/>
    <property type="match status" value="1"/>
</dbReference>
<dbReference type="STRING" id="549789.NIES30_13575"/>
<dbReference type="OrthoDB" id="199285at2"/>
<organism evidence="2 3">
    <name type="scientific">Phormidium tenue NIES-30</name>
    <dbReference type="NCBI Taxonomy" id="549789"/>
    <lineage>
        <taxon>Bacteria</taxon>
        <taxon>Bacillati</taxon>
        <taxon>Cyanobacteriota</taxon>
        <taxon>Cyanophyceae</taxon>
        <taxon>Oscillatoriophycideae</taxon>
        <taxon>Oscillatoriales</taxon>
        <taxon>Oscillatoriaceae</taxon>
        <taxon>Phormidium</taxon>
    </lineage>
</organism>
<dbReference type="EMBL" id="MRCG01000009">
    <property type="protein sequence ID" value="OKH47485.1"/>
    <property type="molecule type" value="Genomic_DNA"/>
</dbReference>
<dbReference type="SUPFAM" id="SSF88723">
    <property type="entry name" value="PIN domain-like"/>
    <property type="match status" value="1"/>
</dbReference>